<feature type="compositionally biased region" description="Low complexity" evidence="10">
    <location>
        <begin position="304"/>
        <end position="329"/>
    </location>
</feature>
<dbReference type="Pfam" id="PF11741">
    <property type="entry name" value="AMIN"/>
    <property type="match status" value="1"/>
</dbReference>
<feature type="chain" id="PRO_5006596832" description="N-acetylmuramoyl-L-alanine amidase AmiC" evidence="11">
    <location>
        <begin position="29"/>
        <end position="598"/>
    </location>
</feature>
<feature type="domain" description="MurNAc-LAA" evidence="12">
    <location>
        <begin position="410"/>
        <end position="565"/>
    </location>
</feature>
<evidence type="ECO:0000256" key="1">
    <source>
        <dbReference type="ARBA" id="ARBA00001561"/>
    </source>
</evidence>
<evidence type="ECO:0000256" key="5">
    <source>
        <dbReference type="ARBA" id="ARBA00022729"/>
    </source>
</evidence>
<dbReference type="STRING" id="84531.LA76x_2070"/>
<gene>
    <name evidence="13" type="ORF">LA76x_2070</name>
</gene>
<dbReference type="GO" id="GO:0030288">
    <property type="term" value="C:outer membrane-bounded periplasmic space"/>
    <property type="evidence" value="ECO:0007669"/>
    <property type="project" value="TreeGrafter"/>
</dbReference>
<dbReference type="Pfam" id="PF01520">
    <property type="entry name" value="Amidase_3"/>
    <property type="match status" value="1"/>
</dbReference>
<dbReference type="GO" id="GO:0008745">
    <property type="term" value="F:N-acetylmuramoyl-L-alanine amidase activity"/>
    <property type="evidence" value="ECO:0007669"/>
    <property type="project" value="UniProtKB-EC"/>
</dbReference>
<dbReference type="FunFam" id="3.40.630.40:FF:000001">
    <property type="entry name" value="N-acetylmuramoyl-L-alanine amidase"/>
    <property type="match status" value="1"/>
</dbReference>
<dbReference type="RefSeq" id="WP_057917585.1">
    <property type="nucleotide sequence ID" value="NZ_CP011129.1"/>
</dbReference>
<dbReference type="PANTHER" id="PTHR30404:SF0">
    <property type="entry name" value="N-ACETYLMURAMOYL-L-ALANINE AMIDASE AMIC"/>
    <property type="match status" value="1"/>
</dbReference>
<dbReference type="KEGG" id="lab:LA76x_2070"/>
<evidence type="ECO:0000256" key="7">
    <source>
        <dbReference type="ARBA" id="ARBA00022801"/>
    </source>
</evidence>
<keyword evidence="6" id="KW-0574">Periplasm</keyword>
<dbReference type="GO" id="GO:0071555">
    <property type="term" value="P:cell wall organization"/>
    <property type="evidence" value="ECO:0007669"/>
    <property type="project" value="UniProtKB-KW"/>
</dbReference>
<dbReference type="Gene3D" id="3.40.630.40">
    <property type="entry name" value="Zn-dependent exopeptidases"/>
    <property type="match status" value="1"/>
</dbReference>
<dbReference type="AlphaFoldDB" id="A0A0S2F9K6"/>
<evidence type="ECO:0000256" key="6">
    <source>
        <dbReference type="ARBA" id="ARBA00022764"/>
    </source>
</evidence>
<evidence type="ECO:0000256" key="10">
    <source>
        <dbReference type="SAM" id="MobiDB-lite"/>
    </source>
</evidence>
<evidence type="ECO:0000259" key="12">
    <source>
        <dbReference type="SMART" id="SM00646"/>
    </source>
</evidence>
<keyword evidence="5 11" id="KW-0732">Signal</keyword>
<evidence type="ECO:0000256" key="8">
    <source>
        <dbReference type="ARBA" id="ARBA00023316"/>
    </source>
</evidence>
<dbReference type="PATRIC" id="fig|84531.8.peg.2088"/>
<dbReference type="EMBL" id="CP011129">
    <property type="protein sequence ID" value="ALN80209.1"/>
    <property type="molecule type" value="Genomic_DNA"/>
</dbReference>
<protein>
    <recommendedName>
        <fullName evidence="9">N-acetylmuramoyl-L-alanine amidase AmiC</fullName>
        <ecNumber evidence="4">3.5.1.28</ecNumber>
    </recommendedName>
</protein>
<dbReference type="CDD" id="cd02696">
    <property type="entry name" value="MurNAc-LAA"/>
    <property type="match status" value="1"/>
</dbReference>
<feature type="region of interest" description="Disordered" evidence="10">
    <location>
        <begin position="303"/>
        <end position="329"/>
    </location>
</feature>
<evidence type="ECO:0000313" key="14">
    <source>
        <dbReference type="Proteomes" id="UP000060787"/>
    </source>
</evidence>
<dbReference type="InterPro" id="IPR002508">
    <property type="entry name" value="MurNAc-LAA_cat"/>
</dbReference>
<dbReference type="PANTHER" id="PTHR30404">
    <property type="entry name" value="N-ACETYLMURAMOYL-L-ALANINE AMIDASE"/>
    <property type="match status" value="1"/>
</dbReference>
<accession>A0A0S2F9K6</accession>
<dbReference type="GO" id="GO:0009253">
    <property type="term" value="P:peptidoglycan catabolic process"/>
    <property type="evidence" value="ECO:0007669"/>
    <property type="project" value="InterPro"/>
</dbReference>
<evidence type="ECO:0000256" key="4">
    <source>
        <dbReference type="ARBA" id="ARBA00011901"/>
    </source>
</evidence>
<comment type="catalytic activity">
    <reaction evidence="1">
        <text>Hydrolyzes the link between N-acetylmuramoyl residues and L-amino acid residues in certain cell-wall glycopeptides.</text>
        <dbReference type="EC" id="3.5.1.28"/>
    </reaction>
</comment>
<comment type="subcellular location">
    <subcellularLocation>
        <location evidence="2">Periplasm</location>
    </subcellularLocation>
</comment>
<evidence type="ECO:0000256" key="3">
    <source>
        <dbReference type="ARBA" id="ARBA00010860"/>
    </source>
</evidence>
<dbReference type="Gene3D" id="2.60.40.3500">
    <property type="match status" value="1"/>
</dbReference>
<keyword evidence="7" id="KW-0378">Hydrolase</keyword>
<evidence type="ECO:0000313" key="13">
    <source>
        <dbReference type="EMBL" id="ALN80209.1"/>
    </source>
</evidence>
<organism evidence="13 14">
    <name type="scientific">Lysobacter antibioticus</name>
    <dbReference type="NCBI Taxonomy" id="84531"/>
    <lineage>
        <taxon>Bacteria</taxon>
        <taxon>Pseudomonadati</taxon>
        <taxon>Pseudomonadota</taxon>
        <taxon>Gammaproteobacteria</taxon>
        <taxon>Lysobacterales</taxon>
        <taxon>Lysobacteraceae</taxon>
        <taxon>Lysobacter</taxon>
    </lineage>
</organism>
<dbReference type="Proteomes" id="UP000060787">
    <property type="component" value="Chromosome"/>
</dbReference>
<reference evidence="13 14" key="1">
    <citation type="journal article" date="2015" name="BMC Genomics">
        <title>Comparative genomics and metabolic profiling of the genus Lysobacter.</title>
        <authorList>
            <person name="de Bruijn I."/>
            <person name="Cheng X."/>
            <person name="de Jager V."/>
            <person name="Exposito R.G."/>
            <person name="Watrous J."/>
            <person name="Patel N."/>
            <person name="Postma J."/>
            <person name="Dorrestein P.C."/>
            <person name="Kobayashi D."/>
            <person name="Raaijmakers J.M."/>
        </authorList>
    </citation>
    <scope>NUCLEOTIDE SEQUENCE [LARGE SCALE GENOMIC DNA]</scope>
    <source>
        <strain evidence="13 14">76</strain>
    </source>
</reference>
<feature type="region of interest" description="Disordered" evidence="10">
    <location>
        <begin position="351"/>
        <end position="370"/>
    </location>
</feature>
<feature type="compositionally biased region" description="Polar residues" evidence="10">
    <location>
        <begin position="211"/>
        <end position="235"/>
    </location>
</feature>
<sequence length="598" mass="61115">MRVKGATVQKFLLGIALLAALAWNLAHASEIKGLELRTGATGTRAEIVLDKNADYKVLSLKGPDRLVVDLPASSVGKSVKLPAGTGIVKSVRTGAPQPGTVRIVFDLAQPVAALKPRIEQGGSGPRLVLEWPGDGVEPKAAVAAAPAPQASAAAAPTASAAAATVDPSVESAAATSRLISELAARNAAAPAAATTAQAPTASVPHPAAHASNPQAPNLQASNPHGANPQAPNTQAAGVQLPNHQAPALVGAAAPPPPAANAQQLAAQQAARQAVFEQAAQAPMPSTVASGVPTRIATGVPTRVATGVPTPMPGAAATAPAAAMPESAPPAGAVKTLKDVMRGRGMRPLVIAIDPGHGGQDPGAIGQSGKREKDVTLAIGRELARQINATPGLKAYMTRDTDVFIPLPRRAQLARQAKADMFISIHADAAENRAAKGSSVYVLSLKGASSQRARWLADKENASDLVGGVRLQQTDNTLTSVLLDLTQSGHMKASEDAAGHVLSGLKQVGHNHKPHIERANFAVLRTSDMPAMLVETAFISNPEEERRLTDPSHQRALARAVLDGVNTYFTRQPPPGTMYAARAEAQLPSPGGFGGGGSP</sequence>
<evidence type="ECO:0000256" key="11">
    <source>
        <dbReference type="SAM" id="SignalP"/>
    </source>
</evidence>
<name>A0A0S2F9K6_LYSAN</name>
<keyword evidence="14" id="KW-1185">Reference proteome</keyword>
<feature type="region of interest" description="Disordered" evidence="10">
    <location>
        <begin position="190"/>
        <end position="235"/>
    </location>
</feature>
<evidence type="ECO:0000256" key="9">
    <source>
        <dbReference type="ARBA" id="ARBA00074581"/>
    </source>
</evidence>
<feature type="compositionally biased region" description="Low complexity" evidence="10">
    <location>
        <begin position="190"/>
        <end position="201"/>
    </location>
</feature>
<dbReference type="eggNOG" id="COG0860">
    <property type="taxonomic scope" value="Bacteria"/>
</dbReference>
<feature type="signal peptide" evidence="11">
    <location>
        <begin position="1"/>
        <end position="28"/>
    </location>
</feature>
<keyword evidence="8" id="KW-0961">Cell wall biogenesis/degradation</keyword>
<comment type="similarity">
    <text evidence="3">Belongs to the N-acetylmuramoyl-L-alanine amidase 3 family.</text>
</comment>
<dbReference type="SMART" id="SM00646">
    <property type="entry name" value="Ami_3"/>
    <property type="match status" value="1"/>
</dbReference>
<dbReference type="InterPro" id="IPR021731">
    <property type="entry name" value="AMIN_dom"/>
</dbReference>
<dbReference type="InterPro" id="IPR050695">
    <property type="entry name" value="N-acetylmuramoyl_amidase_3"/>
</dbReference>
<proteinExistence type="inferred from homology"/>
<evidence type="ECO:0000256" key="2">
    <source>
        <dbReference type="ARBA" id="ARBA00004418"/>
    </source>
</evidence>
<dbReference type="SUPFAM" id="SSF53187">
    <property type="entry name" value="Zn-dependent exopeptidases"/>
    <property type="match status" value="1"/>
</dbReference>
<dbReference type="EC" id="3.5.1.28" evidence="4"/>